<dbReference type="SUPFAM" id="SSF55904">
    <property type="entry name" value="Ornithine decarboxylase C-terminal domain"/>
    <property type="match status" value="1"/>
</dbReference>
<organism evidence="8 9">
    <name type="scientific">Alkalibacillus flavidus</name>
    <dbReference type="NCBI Taxonomy" id="546021"/>
    <lineage>
        <taxon>Bacteria</taxon>
        <taxon>Bacillati</taxon>
        <taxon>Bacillota</taxon>
        <taxon>Bacilli</taxon>
        <taxon>Bacillales</taxon>
        <taxon>Bacillaceae</taxon>
        <taxon>Alkalibacillus</taxon>
    </lineage>
</organism>
<protein>
    <submittedName>
        <fullName evidence="8">Lysine decarboxylase</fullName>
        <ecNumber evidence="8">4.1.1.18</ecNumber>
    </submittedName>
</protein>
<evidence type="ECO:0000259" key="7">
    <source>
        <dbReference type="Pfam" id="PF03711"/>
    </source>
</evidence>
<gene>
    <name evidence="8" type="ORF">ABID56_001894</name>
</gene>
<evidence type="ECO:0000256" key="1">
    <source>
        <dbReference type="ARBA" id="ARBA00001933"/>
    </source>
</evidence>
<dbReference type="Pfam" id="PF03711">
    <property type="entry name" value="OKR_DC_1_C"/>
    <property type="match status" value="1"/>
</dbReference>
<dbReference type="InterPro" id="IPR036633">
    <property type="entry name" value="Prn/Lys/Arg_de-COase_C_sf"/>
</dbReference>
<dbReference type="InterPro" id="IPR015424">
    <property type="entry name" value="PyrdxlP-dep_Trfase"/>
</dbReference>
<keyword evidence="9" id="KW-1185">Reference proteome</keyword>
<comment type="caution">
    <text evidence="8">The sequence shown here is derived from an EMBL/GenBank/DDBJ whole genome shotgun (WGS) entry which is preliminary data.</text>
</comment>
<dbReference type="InterPro" id="IPR008286">
    <property type="entry name" value="Prn/Lys/Arg_de-COase_C"/>
</dbReference>
<dbReference type="RefSeq" id="WP_354220507.1">
    <property type="nucleotide sequence ID" value="NZ_JBEPMX010000009.1"/>
</dbReference>
<sequence>MDQTQKPLVDALQRHIESSPYSFHVPGHKNGQLLPEAFASFQSLWAYDVTELPGLDDLHEPSEAIAEAESLAADFYDVDRTYFLVNGSTAGNLAMILAACEAGDRVLVQRNSHKSIMHGLQLAGVKPVFIAPDYDEQTQRYSRISPQTVEQAFVHEPSIKAVVLTYPDYFGATYNLPDVVSIAHRYGAAVLVDEAHGAHFKISDHFPPSAVDCGADVVVQSAHKTLPALTMGSWLHLQSSRVNEASLRFYLQMFQSSSPSYLIMFSLDLARHTVANMTKANLDRTLKHIADFNRTINQWTDFDVMTVRQGVDDPLKTVITSQDANLYDVLQWLHHHGIDVELVDQHQLLFIHGLMMRDDEMFKRIQVVKDCLNTIPFESKHGKIDIKLTMNEPLIDLPYSYRELSQVSTERVSWQDAVGRVAAQSFTPYPPGIPIILDGEPITSEAVTTIQQAMSAGIHIQTTAEKIEHGVEVYSIK</sequence>
<accession>A0ABV2KWP4</accession>
<keyword evidence="5 8" id="KW-0456">Lyase</keyword>
<keyword evidence="4" id="KW-0663">Pyridoxal phosphate</keyword>
<proteinExistence type="inferred from homology"/>
<dbReference type="InterPro" id="IPR015421">
    <property type="entry name" value="PyrdxlP-dep_Trfase_major"/>
</dbReference>
<name>A0ABV2KWP4_9BACI</name>
<evidence type="ECO:0000256" key="3">
    <source>
        <dbReference type="ARBA" id="ARBA00022793"/>
    </source>
</evidence>
<evidence type="ECO:0000259" key="6">
    <source>
        <dbReference type="Pfam" id="PF01276"/>
    </source>
</evidence>
<dbReference type="EC" id="4.1.1.18" evidence="8"/>
<dbReference type="SUPFAM" id="SSF53383">
    <property type="entry name" value="PLP-dependent transferases"/>
    <property type="match status" value="1"/>
</dbReference>
<dbReference type="EMBL" id="JBEPMX010000009">
    <property type="protein sequence ID" value="MET3683784.1"/>
    <property type="molecule type" value="Genomic_DNA"/>
</dbReference>
<comment type="similarity">
    <text evidence="2">Belongs to the Orn/Lys/Arg decarboxylase class-I family.</text>
</comment>
<dbReference type="PANTHER" id="PTHR43277">
    <property type="entry name" value="ARGININE DECARBOXYLASE"/>
    <property type="match status" value="1"/>
</dbReference>
<feature type="domain" description="Orn/Lys/Arg decarboxylases family 1 pyridoxal-P attachment site" evidence="6">
    <location>
        <begin position="7"/>
        <end position="305"/>
    </location>
</feature>
<dbReference type="Gene3D" id="3.90.100.10">
    <property type="entry name" value="Orn/Lys/Arg decarboxylase, C-terminal domain"/>
    <property type="match status" value="1"/>
</dbReference>
<dbReference type="Gene3D" id="3.40.640.10">
    <property type="entry name" value="Type I PLP-dependent aspartate aminotransferase-like (Major domain)"/>
    <property type="match status" value="1"/>
</dbReference>
<comment type="cofactor">
    <cofactor evidence="1">
        <name>pyridoxal 5'-phosphate</name>
        <dbReference type="ChEBI" id="CHEBI:597326"/>
    </cofactor>
</comment>
<dbReference type="GO" id="GO:0008923">
    <property type="term" value="F:lysine decarboxylase activity"/>
    <property type="evidence" value="ECO:0007669"/>
    <property type="project" value="UniProtKB-EC"/>
</dbReference>
<reference evidence="8 9" key="1">
    <citation type="submission" date="2024-06" db="EMBL/GenBank/DDBJ databases">
        <title>Genomic Encyclopedia of Type Strains, Phase IV (KMG-IV): sequencing the most valuable type-strain genomes for metagenomic binning, comparative biology and taxonomic classification.</title>
        <authorList>
            <person name="Goeker M."/>
        </authorList>
    </citation>
    <scope>NUCLEOTIDE SEQUENCE [LARGE SCALE GENOMIC DNA]</scope>
    <source>
        <strain evidence="8 9">DSM 23520</strain>
    </source>
</reference>
<keyword evidence="3" id="KW-0210">Decarboxylase</keyword>
<evidence type="ECO:0000256" key="5">
    <source>
        <dbReference type="ARBA" id="ARBA00023239"/>
    </source>
</evidence>
<evidence type="ECO:0000313" key="8">
    <source>
        <dbReference type="EMBL" id="MET3683784.1"/>
    </source>
</evidence>
<evidence type="ECO:0000256" key="4">
    <source>
        <dbReference type="ARBA" id="ARBA00022898"/>
    </source>
</evidence>
<dbReference type="InterPro" id="IPR000310">
    <property type="entry name" value="Orn/Lys/Arg_deCO2ase_major_dom"/>
</dbReference>
<evidence type="ECO:0000313" key="9">
    <source>
        <dbReference type="Proteomes" id="UP001549167"/>
    </source>
</evidence>
<evidence type="ECO:0000256" key="2">
    <source>
        <dbReference type="ARBA" id="ARBA00010671"/>
    </source>
</evidence>
<dbReference type="InterPro" id="IPR052357">
    <property type="entry name" value="Orn_Lys_Arg_decarboxylase-I"/>
</dbReference>
<dbReference type="Pfam" id="PF01276">
    <property type="entry name" value="OKR_DC_1"/>
    <property type="match status" value="1"/>
</dbReference>
<dbReference type="PANTHER" id="PTHR43277:SF3">
    <property type="entry name" value="DECARBOXYLASE, PUTATIVE-RELATED"/>
    <property type="match status" value="1"/>
</dbReference>
<feature type="domain" description="Orn/Lys/Arg decarboxylase C-terminal" evidence="7">
    <location>
        <begin position="399"/>
        <end position="450"/>
    </location>
</feature>
<dbReference type="Proteomes" id="UP001549167">
    <property type="component" value="Unassembled WGS sequence"/>
</dbReference>